<evidence type="ECO:0000256" key="9">
    <source>
        <dbReference type="HAMAP-Rule" id="MF_00135"/>
    </source>
</evidence>
<evidence type="ECO:0000256" key="4">
    <source>
        <dbReference type="ARBA" id="ARBA00022272"/>
    </source>
</evidence>
<sequence length="207" mass="21936">MSVKIKLCGMMRPEDIQTANALMPDYVGFIFAPGSRRAVSHGMAKALSAALDLGITPVGVFVDAPLKEMVSLVNKGIIRAIQLHGKEDEATICALKEVVSVPIIKAFSMTKPGDGARARASSADLVLLDNGPGGTGAVFDWALIQEMDRPYLLAGGLTPDNVGMAIQGHAPWGVDASSGIETQGKKDPEKMQHFVAAVRKTNKKEKP</sequence>
<evidence type="ECO:0000313" key="11">
    <source>
        <dbReference type="EMBL" id="SDZ92276.1"/>
    </source>
</evidence>
<dbReference type="GO" id="GO:0000162">
    <property type="term" value="P:L-tryptophan biosynthetic process"/>
    <property type="evidence" value="ECO:0007669"/>
    <property type="project" value="UniProtKB-UniRule"/>
</dbReference>
<evidence type="ECO:0000256" key="3">
    <source>
        <dbReference type="ARBA" id="ARBA00012572"/>
    </source>
</evidence>
<dbReference type="AlphaFoldDB" id="A0A1H3WYR7"/>
<comment type="similarity">
    <text evidence="9">Belongs to the TrpF family.</text>
</comment>
<dbReference type="SUPFAM" id="SSF51366">
    <property type="entry name" value="Ribulose-phoshate binding barrel"/>
    <property type="match status" value="1"/>
</dbReference>
<dbReference type="GO" id="GO:0004640">
    <property type="term" value="F:phosphoribosylanthranilate isomerase activity"/>
    <property type="evidence" value="ECO:0007669"/>
    <property type="project" value="UniProtKB-UniRule"/>
</dbReference>
<dbReference type="Pfam" id="PF00697">
    <property type="entry name" value="PRAI"/>
    <property type="match status" value="1"/>
</dbReference>
<comment type="pathway">
    <text evidence="2 9">Amino-acid biosynthesis; L-tryptophan biosynthesis; L-tryptophan from chorismate: step 3/5.</text>
</comment>
<comment type="catalytic activity">
    <reaction evidence="1 9">
        <text>N-(5-phospho-beta-D-ribosyl)anthranilate = 1-(2-carboxyphenylamino)-1-deoxy-D-ribulose 5-phosphate</text>
        <dbReference type="Rhea" id="RHEA:21540"/>
        <dbReference type="ChEBI" id="CHEBI:18277"/>
        <dbReference type="ChEBI" id="CHEBI:58613"/>
        <dbReference type="EC" id="5.3.1.24"/>
    </reaction>
</comment>
<dbReference type="OrthoDB" id="9786954at2"/>
<protein>
    <recommendedName>
        <fullName evidence="4 9">N-(5'-phosphoribosyl)anthranilate isomerase</fullName>
        <shortName evidence="9">PRAI</shortName>
        <ecNumber evidence="3 9">5.3.1.24</ecNumber>
    </recommendedName>
</protein>
<reference evidence="11 12" key="1">
    <citation type="submission" date="2016-10" db="EMBL/GenBank/DDBJ databases">
        <authorList>
            <person name="de Groot N.N."/>
        </authorList>
    </citation>
    <scope>NUCLEOTIDE SEQUENCE [LARGE SCALE GENOMIC DNA]</scope>
    <source>
        <strain evidence="11 12">SR12</strain>
    </source>
</reference>
<dbReference type="HAMAP" id="MF_00135">
    <property type="entry name" value="PRAI"/>
    <property type="match status" value="1"/>
</dbReference>
<gene>
    <name evidence="9" type="primary">trpF</name>
    <name evidence="11" type="ORF">SAMN04515656_101150</name>
</gene>
<evidence type="ECO:0000256" key="8">
    <source>
        <dbReference type="ARBA" id="ARBA00023235"/>
    </source>
</evidence>
<dbReference type="Gene3D" id="3.20.20.70">
    <property type="entry name" value="Aldolase class I"/>
    <property type="match status" value="1"/>
</dbReference>
<dbReference type="STRING" id="81409.SAMN04515656_101150"/>
<keyword evidence="7 9" id="KW-0057">Aromatic amino acid biosynthesis</keyword>
<keyword evidence="6 9" id="KW-0822">Tryptophan biosynthesis</keyword>
<dbReference type="Proteomes" id="UP000199394">
    <property type="component" value="Unassembled WGS sequence"/>
</dbReference>
<dbReference type="EC" id="5.3.1.24" evidence="3 9"/>
<evidence type="ECO:0000313" key="12">
    <source>
        <dbReference type="Proteomes" id="UP000199394"/>
    </source>
</evidence>
<accession>A0A1H3WYR7</accession>
<evidence type="ECO:0000259" key="10">
    <source>
        <dbReference type="Pfam" id="PF00697"/>
    </source>
</evidence>
<evidence type="ECO:0000256" key="1">
    <source>
        <dbReference type="ARBA" id="ARBA00001164"/>
    </source>
</evidence>
<evidence type="ECO:0000256" key="2">
    <source>
        <dbReference type="ARBA" id="ARBA00004664"/>
    </source>
</evidence>
<dbReference type="InterPro" id="IPR011060">
    <property type="entry name" value="RibuloseP-bd_barrel"/>
</dbReference>
<name>A0A1H3WYR7_9FIRM</name>
<dbReference type="InterPro" id="IPR001240">
    <property type="entry name" value="PRAI_dom"/>
</dbReference>
<dbReference type="PANTHER" id="PTHR42894">
    <property type="entry name" value="N-(5'-PHOSPHORIBOSYL)ANTHRANILATE ISOMERASE"/>
    <property type="match status" value="1"/>
</dbReference>
<evidence type="ECO:0000256" key="7">
    <source>
        <dbReference type="ARBA" id="ARBA00023141"/>
    </source>
</evidence>
<feature type="domain" description="N-(5'phosphoribosyl) anthranilate isomerase (PRAI)" evidence="10">
    <location>
        <begin position="6"/>
        <end position="196"/>
    </location>
</feature>
<keyword evidence="5 9" id="KW-0028">Amino-acid biosynthesis</keyword>
<dbReference type="PANTHER" id="PTHR42894:SF1">
    <property type="entry name" value="N-(5'-PHOSPHORIBOSYL)ANTHRANILATE ISOMERASE"/>
    <property type="match status" value="1"/>
</dbReference>
<evidence type="ECO:0000256" key="5">
    <source>
        <dbReference type="ARBA" id="ARBA00022605"/>
    </source>
</evidence>
<dbReference type="UniPathway" id="UPA00035">
    <property type="reaction ID" value="UER00042"/>
</dbReference>
<proteinExistence type="inferred from homology"/>
<dbReference type="InterPro" id="IPR044643">
    <property type="entry name" value="TrpF_fam"/>
</dbReference>
<organism evidence="11 12">
    <name type="scientific">Eubacterium aggregans</name>
    <dbReference type="NCBI Taxonomy" id="81409"/>
    <lineage>
        <taxon>Bacteria</taxon>
        <taxon>Bacillati</taxon>
        <taxon>Bacillota</taxon>
        <taxon>Clostridia</taxon>
        <taxon>Eubacteriales</taxon>
        <taxon>Eubacteriaceae</taxon>
        <taxon>Eubacterium</taxon>
    </lineage>
</organism>
<dbReference type="EMBL" id="FNRK01000001">
    <property type="protein sequence ID" value="SDZ92276.1"/>
    <property type="molecule type" value="Genomic_DNA"/>
</dbReference>
<keyword evidence="12" id="KW-1185">Reference proteome</keyword>
<dbReference type="InterPro" id="IPR013785">
    <property type="entry name" value="Aldolase_TIM"/>
</dbReference>
<evidence type="ECO:0000256" key="6">
    <source>
        <dbReference type="ARBA" id="ARBA00022822"/>
    </source>
</evidence>
<dbReference type="RefSeq" id="WP_090304172.1">
    <property type="nucleotide sequence ID" value="NZ_FNRK01000001.1"/>
</dbReference>
<dbReference type="CDD" id="cd00405">
    <property type="entry name" value="PRAI"/>
    <property type="match status" value="1"/>
</dbReference>
<keyword evidence="8 9" id="KW-0413">Isomerase</keyword>